<reference evidence="1" key="2">
    <citation type="submission" date="2020-09" db="EMBL/GenBank/DDBJ databases">
        <authorList>
            <person name="Sun Q."/>
            <person name="Kim S."/>
        </authorList>
    </citation>
    <scope>NUCLEOTIDE SEQUENCE</scope>
    <source>
        <strain evidence="1">KCTC 32182</strain>
    </source>
</reference>
<proteinExistence type="predicted"/>
<evidence type="ECO:0000313" key="1">
    <source>
        <dbReference type="EMBL" id="GGY12420.1"/>
    </source>
</evidence>
<dbReference type="AlphaFoldDB" id="A0A918U9A7"/>
<reference evidence="1" key="1">
    <citation type="journal article" date="2014" name="Int. J. Syst. Evol. Microbiol.">
        <title>Complete genome sequence of Corynebacterium casei LMG S-19264T (=DSM 44701T), isolated from a smear-ripened cheese.</title>
        <authorList>
            <consortium name="US DOE Joint Genome Institute (JGI-PGF)"/>
            <person name="Walter F."/>
            <person name="Albersmeier A."/>
            <person name="Kalinowski J."/>
            <person name="Ruckert C."/>
        </authorList>
    </citation>
    <scope>NUCLEOTIDE SEQUENCE</scope>
    <source>
        <strain evidence="1">KCTC 32182</strain>
    </source>
</reference>
<keyword evidence="2" id="KW-1185">Reference proteome</keyword>
<accession>A0A918U9A7</accession>
<dbReference type="Proteomes" id="UP000645257">
    <property type="component" value="Unassembled WGS sequence"/>
</dbReference>
<organism evidence="1 2">
    <name type="scientific">Paludibacterium paludis</name>
    <dbReference type="NCBI Taxonomy" id="1225769"/>
    <lineage>
        <taxon>Bacteria</taxon>
        <taxon>Pseudomonadati</taxon>
        <taxon>Pseudomonadota</taxon>
        <taxon>Betaproteobacteria</taxon>
        <taxon>Neisseriales</taxon>
        <taxon>Chromobacteriaceae</taxon>
        <taxon>Paludibacterium</taxon>
    </lineage>
</organism>
<protein>
    <submittedName>
        <fullName evidence="1">Uncharacterized protein</fullName>
    </submittedName>
</protein>
<name>A0A918U9A7_9NEIS</name>
<evidence type="ECO:0000313" key="2">
    <source>
        <dbReference type="Proteomes" id="UP000645257"/>
    </source>
</evidence>
<sequence length="127" mass="15089">MKVFCKAIQLPNRETGNELGEQRVWSHLEIGKLYTVMGMSCGIGSPGDVSLELPDEYYVIDAPLCLFDIVDERPSRYWRTRKFGDQGLHLWPEEFYIEYFHDRLSDFDPELTAIYRELRTRMEREFD</sequence>
<comment type="caution">
    <text evidence="1">The sequence shown here is derived from an EMBL/GenBank/DDBJ whole genome shotgun (WGS) entry which is preliminary data.</text>
</comment>
<gene>
    <name evidence="1" type="ORF">GCM10011289_14480</name>
</gene>
<dbReference type="EMBL" id="BMYX01000006">
    <property type="protein sequence ID" value="GGY12420.1"/>
    <property type="molecule type" value="Genomic_DNA"/>
</dbReference>
<dbReference type="RefSeq" id="WP_215796440.1">
    <property type="nucleotide sequence ID" value="NZ_BMYX01000006.1"/>
</dbReference>